<sequence length="573" mass="65709">MEATSIKTLVKKRKLISKRQMYRNVASISSFYRQNSIATISNGSTSVKNAEIEAKFLLPSDNNTTDNYLSNVNTDTETVNIDSMDSIHENVPMFLVDSDFIKNPTDVPSNYNLRSKCQWATSHNITHTALSALLNILSPFHSNLPCDARTLLHSPNHAHIKKLNNGDYCHFGLTRVLNNMFQKTPNPKLPDNKIKISFNFDGLPIFKSNNLQLWSILGFIRNYTTSPFIIGIFAGTSKPLPLEGYLEDFISELIYLLHNGFKILQQVYDIEIDHFICDAPARAYIKKVQSHGGYFSCDKCEEEGDYVNGRVILKPRRAKLRTDKSFELQENKEHHLGISPIAKLKIGFITKFPIDYMHCICLGVTRKLLNSWITGKPRINVKLCGNVINSISQRLLSYKDHIPREFNRKPRSLGDLQRWKATEFRTFLLYVGGVVLKDTVDIAVYEHFLLLHCSVSILVSKHNIQQFGYEYVGNLLDIFVSHSEQINGLEFLVYNVHALSHIVKDCEIYGPLDNFSCFLYENYLGQLKKLVKSPKNPLIQIFRRIREVELVFPVQVVKETETKLEMEHKVPFP</sequence>
<dbReference type="PANTHER" id="PTHR33053">
    <property type="entry name" value="PROTEIN, PUTATIVE-RELATED"/>
    <property type="match status" value="1"/>
</dbReference>
<evidence type="ECO:0000313" key="1">
    <source>
        <dbReference type="EMBL" id="KAK4882563.1"/>
    </source>
</evidence>
<dbReference type="PANTHER" id="PTHR33053:SF24">
    <property type="entry name" value="TRANSPOSASE DOMAIN-CONTAINING PROTEIN"/>
    <property type="match status" value="1"/>
</dbReference>
<evidence type="ECO:0000313" key="2">
    <source>
        <dbReference type="Proteomes" id="UP001353858"/>
    </source>
</evidence>
<keyword evidence="2" id="KW-1185">Reference proteome</keyword>
<proteinExistence type="predicted"/>
<gene>
    <name evidence="1" type="ORF">RN001_005882</name>
</gene>
<dbReference type="Proteomes" id="UP001353858">
    <property type="component" value="Unassembled WGS sequence"/>
</dbReference>
<evidence type="ECO:0008006" key="3">
    <source>
        <dbReference type="Google" id="ProtNLM"/>
    </source>
</evidence>
<comment type="caution">
    <text evidence="1">The sequence shown here is derived from an EMBL/GenBank/DDBJ whole genome shotgun (WGS) entry which is preliminary data.</text>
</comment>
<protein>
    <recommendedName>
        <fullName evidence="3">Transposase domain-containing protein</fullName>
    </recommendedName>
</protein>
<dbReference type="AlphaFoldDB" id="A0AAN7PDB3"/>
<name>A0AAN7PDB3_9COLE</name>
<reference evidence="2" key="1">
    <citation type="submission" date="2023-01" db="EMBL/GenBank/DDBJ databases">
        <title>Key to firefly adult light organ development and bioluminescence: homeobox transcription factors regulate luciferase expression and transportation to peroxisome.</title>
        <authorList>
            <person name="Fu X."/>
        </authorList>
    </citation>
    <scope>NUCLEOTIDE SEQUENCE [LARGE SCALE GENOMIC DNA]</scope>
</reference>
<dbReference type="EMBL" id="JARPUR010000002">
    <property type="protein sequence ID" value="KAK4882563.1"/>
    <property type="molecule type" value="Genomic_DNA"/>
</dbReference>
<accession>A0AAN7PDB3</accession>
<organism evidence="1 2">
    <name type="scientific">Aquatica leii</name>
    <dbReference type="NCBI Taxonomy" id="1421715"/>
    <lineage>
        <taxon>Eukaryota</taxon>
        <taxon>Metazoa</taxon>
        <taxon>Ecdysozoa</taxon>
        <taxon>Arthropoda</taxon>
        <taxon>Hexapoda</taxon>
        <taxon>Insecta</taxon>
        <taxon>Pterygota</taxon>
        <taxon>Neoptera</taxon>
        <taxon>Endopterygota</taxon>
        <taxon>Coleoptera</taxon>
        <taxon>Polyphaga</taxon>
        <taxon>Elateriformia</taxon>
        <taxon>Elateroidea</taxon>
        <taxon>Lampyridae</taxon>
        <taxon>Luciolinae</taxon>
        <taxon>Aquatica</taxon>
    </lineage>
</organism>